<reference evidence="1 2" key="1">
    <citation type="journal article" date="2022" name="Nat. Plants">
        <title>Genomes of leafy and leafless Platanthera orchids illuminate the evolution of mycoheterotrophy.</title>
        <authorList>
            <person name="Li M.H."/>
            <person name="Liu K.W."/>
            <person name="Li Z."/>
            <person name="Lu H.C."/>
            <person name="Ye Q.L."/>
            <person name="Zhang D."/>
            <person name="Wang J.Y."/>
            <person name="Li Y.F."/>
            <person name="Zhong Z.M."/>
            <person name="Liu X."/>
            <person name="Yu X."/>
            <person name="Liu D.K."/>
            <person name="Tu X.D."/>
            <person name="Liu B."/>
            <person name="Hao Y."/>
            <person name="Liao X.Y."/>
            <person name="Jiang Y.T."/>
            <person name="Sun W.H."/>
            <person name="Chen J."/>
            <person name="Chen Y.Q."/>
            <person name="Ai Y."/>
            <person name="Zhai J.W."/>
            <person name="Wu S.S."/>
            <person name="Zhou Z."/>
            <person name="Hsiao Y.Y."/>
            <person name="Wu W.L."/>
            <person name="Chen Y.Y."/>
            <person name="Lin Y.F."/>
            <person name="Hsu J.L."/>
            <person name="Li C.Y."/>
            <person name="Wang Z.W."/>
            <person name="Zhao X."/>
            <person name="Zhong W.Y."/>
            <person name="Ma X.K."/>
            <person name="Ma L."/>
            <person name="Huang J."/>
            <person name="Chen G.Z."/>
            <person name="Huang M.Z."/>
            <person name="Huang L."/>
            <person name="Peng D.H."/>
            <person name="Luo Y.B."/>
            <person name="Zou S.Q."/>
            <person name="Chen S.P."/>
            <person name="Lan S."/>
            <person name="Tsai W.C."/>
            <person name="Van de Peer Y."/>
            <person name="Liu Z.J."/>
        </authorList>
    </citation>
    <scope>NUCLEOTIDE SEQUENCE [LARGE SCALE GENOMIC DNA]</scope>
    <source>
        <strain evidence="1">Lor288</strain>
    </source>
</reference>
<comment type="caution">
    <text evidence="1">The sequence shown here is derived from an EMBL/GenBank/DDBJ whole genome shotgun (WGS) entry which is preliminary data.</text>
</comment>
<name>A0ABR2MPY9_9ASPA</name>
<sequence length="283" mass="30427">MSASAVDKDFTRGVVEEGHRPECRGGFAHQMSPPHLRSPSCPHCLLPAPPGPNSTFHQGFPTSFQPVGSILGPFHNLQPASSSLPPLSKALSQCPTAPDHPQPAPVTTLPVQTALYNPLNPFQKCIFSPPLPLRPPTFYPTITKLYSLNSVGEAYDGDFTFAESLEAFGAGQDDPLSVAIGGFQFFLPISASVFPSLSRIVFFPPSLFCRPNSPRLHQRLHHHVSIVAPFAARISSTADGFSAANDSFSVPSSSSVPIWCRIPHAVKRLPLPTSLVLLGDCMK</sequence>
<dbReference type="EMBL" id="JBBWWR010000005">
    <property type="protein sequence ID" value="KAK8965962.1"/>
    <property type="molecule type" value="Genomic_DNA"/>
</dbReference>
<accession>A0ABR2MPY9</accession>
<organism evidence="1 2">
    <name type="scientific">Platanthera guangdongensis</name>
    <dbReference type="NCBI Taxonomy" id="2320717"/>
    <lineage>
        <taxon>Eukaryota</taxon>
        <taxon>Viridiplantae</taxon>
        <taxon>Streptophyta</taxon>
        <taxon>Embryophyta</taxon>
        <taxon>Tracheophyta</taxon>
        <taxon>Spermatophyta</taxon>
        <taxon>Magnoliopsida</taxon>
        <taxon>Liliopsida</taxon>
        <taxon>Asparagales</taxon>
        <taxon>Orchidaceae</taxon>
        <taxon>Orchidoideae</taxon>
        <taxon>Orchideae</taxon>
        <taxon>Orchidinae</taxon>
        <taxon>Platanthera</taxon>
    </lineage>
</organism>
<protein>
    <submittedName>
        <fullName evidence="1">ADP-ribosylation factor GTPase-activating protein AGD2</fullName>
    </submittedName>
</protein>
<evidence type="ECO:0000313" key="2">
    <source>
        <dbReference type="Proteomes" id="UP001412067"/>
    </source>
</evidence>
<gene>
    <name evidence="1" type="primary">AGD2</name>
    <name evidence="1" type="ORF">KSP40_PGU019903</name>
</gene>
<evidence type="ECO:0000313" key="1">
    <source>
        <dbReference type="EMBL" id="KAK8965962.1"/>
    </source>
</evidence>
<proteinExistence type="predicted"/>
<dbReference type="Proteomes" id="UP001412067">
    <property type="component" value="Unassembled WGS sequence"/>
</dbReference>
<keyword evidence="2" id="KW-1185">Reference proteome</keyword>